<evidence type="ECO:0000256" key="1">
    <source>
        <dbReference type="SAM" id="SignalP"/>
    </source>
</evidence>
<accession>A0AAV1URC0</accession>
<reference evidence="2" key="1">
    <citation type="submission" date="2024-01" db="EMBL/GenBank/DDBJ databases">
        <authorList>
            <person name="Webb A."/>
        </authorList>
    </citation>
    <scope>NUCLEOTIDE SEQUENCE</scope>
    <source>
        <strain evidence="2">Pm1</strain>
    </source>
</reference>
<protein>
    <submittedName>
        <fullName evidence="2">Uncharacterized protein</fullName>
    </submittedName>
</protein>
<feature type="signal peptide" evidence="1">
    <location>
        <begin position="1"/>
        <end position="18"/>
    </location>
</feature>
<keyword evidence="1" id="KW-0732">Signal</keyword>
<dbReference type="EMBL" id="CAKLBY020000224">
    <property type="protein sequence ID" value="CAK7936552.1"/>
    <property type="molecule type" value="Genomic_DNA"/>
</dbReference>
<comment type="caution">
    <text evidence="2">The sequence shown here is derived from an EMBL/GenBank/DDBJ whole genome shotgun (WGS) entry which is preliminary data.</text>
</comment>
<organism evidence="2 3">
    <name type="scientific">Peronospora matthiolae</name>
    <dbReference type="NCBI Taxonomy" id="2874970"/>
    <lineage>
        <taxon>Eukaryota</taxon>
        <taxon>Sar</taxon>
        <taxon>Stramenopiles</taxon>
        <taxon>Oomycota</taxon>
        <taxon>Peronosporomycetes</taxon>
        <taxon>Peronosporales</taxon>
        <taxon>Peronosporaceae</taxon>
        <taxon>Peronospora</taxon>
    </lineage>
</organism>
<gene>
    <name evidence="2" type="ORF">PM001_LOCUS21702</name>
</gene>
<proteinExistence type="predicted"/>
<feature type="chain" id="PRO_5043460765" evidence="1">
    <location>
        <begin position="19"/>
        <end position="173"/>
    </location>
</feature>
<evidence type="ECO:0000313" key="2">
    <source>
        <dbReference type="EMBL" id="CAK7936552.1"/>
    </source>
</evidence>
<evidence type="ECO:0000313" key="3">
    <source>
        <dbReference type="Proteomes" id="UP001162060"/>
    </source>
</evidence>
<sequence>MRLLLCLSSAFAITWAIAESTISSNNRSSNGDALDPPTVADPVVTNTSVEQSQLEPGASPVDGSRNDDLIREERVLIFELSEELSPMIAGVWPFNHPAASFENIGNEDGTYWLTDKSRLKDWLLQVDEYRGQGYVFTDQEMFNLLRGKRHDHELFRALLWLWRDPAMKLVLTH</sequence>
<name>A0AAV1URC0_9STRA</name>
<dbReference type="AlphaFoldDB" id="A0AAV1URC0"/>
<dbReference type="Proteomes" id="UP001162060">
    <property type="component" value="Unassembled WGS sequence"/>
</dbReference>